<proteinExistence type="inferred from homology"/>
<evidence type="ECO:0000313" key="4">
    <source>
        <dbReference type="EMBL" id="XAM17184.1"/>
    </source>
</evidence>
<feature type="domain" description="Glyceraldehyde 3-phosphate dehydrogenase NAD(P) binding" evidence="3">
    <location>
        <begin position="2"/>
        <end position="153"/>
    </location>
</feature>
<reference evidence="4 5" key="1">
    <citation type="submission" date="2024-02" db="EMBL/GenBank/DDBJ databases">
        <title>Genome and pathogenicity analysis of Helicobacter mastomyrinus isolated from mice.</title>
        <authorList>
            <person name="Zhu L."/>
        </authorList>
    </citation>
    <scope>NUCLEOTIDE SEQUENCE [LARGE SCALE GENOMIC DNA]</scope>
    <source>
        <strain evidence="4 5">Hm-17</strain>
    </source>
</reference>
<name>A0ABZ3F479_9HELI</name>
<dbReference type="Pfam" id="PF00044">
    <property type="entry name" value="Gp_dh_N"/>
    <property type="match status" value="1"/>
</dbReference>
<sequence length="335" mass="36623">MINIAINGFGRIGRSIVRSSLPYKEQIRIVAINDIYDWEILNYLLEHDSTHRTLPFGTTYQNHTLSFTQSNLPPIATLNHKDSKALDFAAFGADIVIESSGQFLDTPSIAHHCQKGIKNVILCASPTDNMPIFACGVNDDTYNGEAIFSNASCTANALAPLCKVIDESFGIETMSFCIIHSYTNEQSLLDSVYPNDKRRSRAAAQNIIPTSTGATHTLTRLLPTLQGKVGGHSVRVPVSNVLLLDITFMLSAPAHAKALNESIINASQSTMKGIIGIDTKQGVSSDFIGNPHSVVFAPDLTYAVSENMLRVMAWCDNEWGYANRVLDMVRKCANV</sequence>
<dbReference type="PANTHER" id="PTHR43148">
    <property type="entry name" value="GLYCERALDEHYDE-3-PHOSPHATE DEHYDROGENASE 2"/>
    <property type="match status" value="1"/>
</dbReference>
<protein>
    <submittedName>
        <fullName evidence="4">Glyceraldehyde 3-phosphate dehydrogenase NAD-binding domain-containing protein</fullName>
    </submittedName>
</protein>
<evidence type="ECO:0000256" key="1">
    <source>
        <dbReference type="ARBA" id="ARBA00023002"/>
    </source>
</evidence>
<evidence type="ECO:0000313" key="5">
    <source>
        <dbReference type="Proteomes" id="UP001434737"/>
    </source>
</evidence>
<dbReference type="InterPro" id="IPR020829">
    <property type="entry name" value="GlycerAld_3-P_DH_cat"/>
</dbReference>
<accession>A0ABZ3F479</accession>
<dbReference type="InterPro" id="IPR020831">
    <property type="entry name" value="GlycerAld/Erythrose_P_DH"/>
</dbReference>
<dbReference type="Gene3D" id="3.30.360.10">
    <property type="entry name" value="Dihydrodipicolinate Reductase, domain 2"/>
    <property type="match status" value="1"/>
</dbReference>
<dbReference type="InterPro" id="IPR020828">
    <property type="entry name" value="GlycerAld_3-P_DH_NAD(P)-bd"/>
</dbReference>
<dbReference type="SMART" id="SM00846">
    <property type="entry name" value="Gp_dh_N"/>
    <property type="match status" value="1"/>
</dbReference>
<organism evidence="4 5">
    <name type="scientific">Helicobacter mastomyrinus</name>
    <dbReference type="NCBI Taxonomy" id="287948"/>
    <lineage>
        <taxon>Bacteria</taxon>
        <taxon>Pseudomonadati</taxon>
        <taxon>Campylobacterota</taxon>
        <taxon>Epsilonproteobacteria</taxon>
        <taxon>Campylobacterales</taxon>
        <taxon>Helicobacteraceae</taxon>
        <taxon>Helicobacter</taxon>
    </lineage>
</organism>
<gene>
    <name evidence="4" type="ORF">V3I05_05685</name>
</gene>
<dbReference type="EMBL" id="CP145316">
    <property type="protein sequence ID" value="XAM17184.1"/>
    <property type="molecule type" value="Genomic_DNA"/>
</dbReference>
<dbReference type="InterPro" id="IPR036291">
    <property type="entry name" value="NAD(P)-bd_dom_sf"/>
</dbReference>
<dbReference type="PRINTS" id="PR00078">
    <property type="entry name" value="G3PDHDRGNASE"/>
</dbReference>
<evidence type="ECO:0000256" key="2">
    <source>
        <dbReference type="RuleBase" id="RU000397"/>
    </source>
</evidence>
<dbReference type="Gene3D" id="3.40.50.720">
    <property type="entry name" value="NAD(P)-binding Rossmann-like Domain"/>
    <property type="match status" value="1"/>
</dbReference>
<dbReference type="SUPFAM" id="SSF51735">
    <property type="entry name" value="NAD(P)-binding Rossmann-fold domains"/>
    <property type="match status" value="1"/>
</dbReference>
<evidence type="ECO:0000259" key="3">
    <source>
        <dbReference type="SMART" id="SM00846"/>
    </source>
</evidence>
<keyword evidence="1" id="KW-0560">Oxidoreductase</keyword>
<dbReference type="SUPFAM" id="SSF55347">
    <property type="entry name" value="Glyceraldehyde-3-phosphate dehydrogenase-like, C-terminal domain"/>
    <property type="match status" value="1"/>
</dbReference>
<dbReference type="RefSeq" id="WP_343352920.1">
    <property type="nucleotide sequence ID" value="NZ_CP145316.1"/>
</dbReference>
<dbReference type="Proteomes" id="UP001434737">
    <property type="component" value="Chromosome"/>
</dbReference>
<dbReference type="Pfam" id="PF02800">
    <property type="entry name" value="Gp_dh_C"/>
    <property type="match status" value="1"/>
</dbReference>
<comment type="similarity">
    <text evidence="2">Belongs to the glyceraldehyde-3-phosphate dehydrogenase family.</text>
</comment>
<dbReference type="PIRSF" id="PIRSF000149">
    <property type="entry name" value="GAP_DH"/>
    <property type="match status" value="1"/>
</dbReference>
<keyword evidence="5" id="KW-1185">Reference proteome</keyword>